<dbReference type="InterPro" id="IPR036188">
    <property type="entry name" value="FAD/NAD-bd_sf"/>
</dbReference>
<sequence>MEQFDIVVVGGGPAGATFARIAGENRKILLLDQNGRPKPCGGLLSPDAQKALARFEITLPKEILVDPQIFAVKTIDLATWKERHYQRMYINLDREKFDLWLRSILPPGVEQVCGRCCSIRRQGGGFLVGYSAGGSLHTVFAKQLVGADGAGSVVRSQCFGPLKTRRYVAIQQWFLAKDVATRPFYSCIFDPETTDCCAWTIHKDEYLIYGGAFAPKSCRAQFERQKEKLRQYGFPFGEPVKTEACLVLRPKSPKSFCCGGDGVFLIGEAAGFISPSSLEGISSAINSAVALCESLGEPDPHRAYFQKTRSLRWKLLLKNIKCLGMYQPFFRSLVMASGITSIRLFGEGKAR</sequence>
<evidence type="ECO:0000313" key="1">
    <source>
        <dbReference type="EMBL" id="VYS85560.1"/>
    </source>
</evidence>
<proteinExistence type="predicted"/>
<dbReference type="AlphaFoldDB" id="A0A6N2S1U1"/>
<dbReference type="EMBL" id="CACRSL010000003">
    <property type="protein sequence ID" value="VYS85560.1"/>
    <property type="molecule type" value="Genomic_DNA"/>
</dbReference>
<organism evidence="1">
    <name type="scientific">uncultured Anaerotruncus sp</name>
    <dbReference type="NCBI Taxonomy" id="905011"/>
    <lineage>
        <taxon>Bacteria</taxon>
        <taxon>Bacillati</taxon>
        <taxon>Bacillota</taxon>
        <taxon>Clostridia</taxon>
        <taxon>Eubacteriales</taxon>
        <taxon>Oscillospiraceae</taxon>
        <taxon>Anaerotruncus</taxon>
        <taxon>environmental samples</taxon>
    </lineage>
</organism>
<dbReference type="InterPro" id="IPR050407">
    <property type="entry name" value="Geranylgeranyl_reductase"/>
</dbReference>
<reference evidence="1" key="1">
    <citation type="submission" date="2019-11" db="EMBL/GenBank/DDBJ databases">
        <authorList>
            <person name="Feng L."/>
        </authorList>
    </citation>
    <scope>NUCLEOTIDE SEQUENCE</scope>
    <source>
        <strain evidence="1">AundefinedLFYP135</strain>
    </source>
</reference>
<dbReference type="SUPFAM" id="SSF51905">
    <property type="entry name" value="FAD/NAD(P)-binding domain"/>
    <property type="match status" value="1"/>
</dbReference>
<dbReference type="PANTHER" id="PTHR42685">
    <property type="entry name" value="GERANYLGERANYL DIPHOSPHATE REDUCTASE"/>
    <property type="match status" value="1"/>
</dbReference>
<dbReference type="NCBIfam" id="NF008519">
    <property type="entry name" value="PRK11445.1"/>
    <property type="match status" value="1"/>
</dbReference>
<accession>A0A6N2S1U1</accession>
<gene>
    <name evidence="1" type="ORF">AULFYP135_00649</name>
</gene>
<protein>
    <submittedName>
        <fullName evidence="1">Putative oxidoreductase</fullName>
    </submittedName>
</protein>
<name>A0A6N2S1U1_9FIRM</name>
<dbReference type="Gene3D" id="3.50.50.60">
    <property type="entry name" value="FAD/NAD(P)-binding domain"/>
    <property type="match status" value="1"/>
</dbReference>
<dbReference type="PRINTS" id="PR00420">
    <property type="entry name" value="RNGMNOXGNASE"/>
</dbReference>
<dbReference type="PANTHER" id="PTHR42685:SF22">
    <property type="entry name" value="CONDITIONED MEDIUM FACTOR RECEPTOR 1"/>
    <property type="match status" value="1"/>
</dbReference>